<dbReference type="NCBIfam" id="TIGR04294">
    <property type="entry name" value="pre_pil_HX9DG"/>
    <property type="match status" value="1"/>
</dbReference>
<dbReference type="HOGENOM" id="CLU_041661_0_0_0"/>
<dbReference type="InterPro" id="IPR045584">
    <property type="entry name" value="Pilin-like"/>
</dbReference>
<dbReference type="PROSITE" id="PS00409">
    <property type="entry name" value="PROKAR_NTER_METHYL"/>
    <property type="match status" value="1"/>
</dbReference>
<reference evidence="2 3" key="1">
    <citation type="submission" date="2012-02" db="EMBL/GenBank/DDBJ databases">
        <title>Complete sequence of chromosome of Singulisphaera acidiphila DSM 18658.</title>
        <authorList>
            <consortium name="US DOE Joint Genome Institute (JGI-PGF)"/>
            <person name="Lucas S."/>
            <person name="Copeland A."/>
            <person name="Lapidus A."/>
            <person name="Glavina del Rio T."/>
            <person name="Dalin E."/>
            <person name="Tice H."/>
            <person name="Bruce D."/>
            <person name="Goodwin L."/>
            <person name="Pitluck S."/>
            <person name="Peters L."/>
            <person name="Ovchinnikova G."/>
            <person name="Chertkov O."/>
            <person name="Kyrpides N."/>
            <person name="Mavromatis K."/>
            <person name="Ivanova N."/>
            <person name="Brettin T."/>
            <person name="Detter J.C."/>
            <person name="Han C."/>
            <person name="Larimer F."/>
            <person name="Land M."/>
            <person name="Hauser L."/>
            <person name="Markowitz V."/>
            <person name="Cheng J.-F."/>
            <person name="Hugenholtz P."/>
            <person name="Woyke T."/>
            <person name="Wu D."/>
            <person name="Tindall B."/>
            <person name="Pomrenke H."/>
            <person name="Brambilla E."/>
            <person name="Klenk H.-P."/>
            <person name="Eisen J.A."/>
        </authorList>
    </citation>
    <scope>NUCLEOTIDE SEQUENCE [LARGE SCALE GENOMIC DNA]</scope>
    <source>
        <strain evidence="3">ATCC BAA-1392 / DSM 18658 / VKM B-2454 / MOB10</strain>
    </source>
</reference>
<organism evidence="2 3">
    <name type="scientific">Singulisphaera acidiphila (strain ATCC BAA-1392 / DSM 18658 / VKM B-2454 / MOB10)</name>
    <dbReference type="NCBI Taxonomy" id="886293"/>
    <lineage>
        <taxon>Bacteria</taxon>
        <taxon>Pseudomonadati</taxon>
        <taxon>Planctomycetota</taxon>
        <taxon>Planctomycetia</taxon>
        <taxon>Isosphaerales</taxon>
        <taxon>Isosphaeraceae</taxon>
        <taxon>Singulisphaera</taxon>
    </lineage>
</organism>
<dbReference type="Pfam" id="PF07596">
    <property type="entry name" value="SBP_bac_10"/>
    <property type="match status" value="1"/>
</dbReference>
<evidence type="ECO:0000313" key="3">
    <source>
        <dbReference type="Proteomes" id="UP000010798"/>
    </source>
</evidence>
<sequence>MRRRGFTLIELLVVIAIIAVLIALLLPAVQAAREAARRSQCTNNMKQIGLALHNYHGVNNIVPFGEGLQGGAPIGFYSASAQVMLLPNLEQGNLYNSLNFSGGGNLFWNSISPVNQTVQVTKIDVFLCPSDITRTTLAAGPNNYFTNAGSAPASFKISSLFNGPFPFCTMPQIGFHSVIDGLSNTVAFSEVVKGIGATNNAQFESAQPTSVHFRTSANITNPPVLTTDFANCKAAPVTEANMAGGWPVGGSWWWGRSGQTRFSMLMTPNSISCAFGSANNSDSDVGAVTASSRHSGVVNCLMMDGSVRAIKSSINPQTWWALGTVAGGEVIDSSSY</sequence>
<gene>
    <name evidence="2" type="ordered locus">Sinac_1055</name>
</gene>
<proteinExistence type="predicted"/>
<dbReference type="InterPro" id="IPR011453">
    <property type="entry name" value="DUF1559"/>
</dbReference>
<dbReference type="EMBL" id="CP003364">
    <property type="protein sequence ID" value="AGA25454.1"/>
    <property type="molecule type" value="Genomic_DNA"/>
</dbReference>
<dbReference type="InterPro" id="IPR027558">
    <property type="entry name" value="Pre_pil_HX9DG_C"/>
</dbReference>
<evidence type="ECO:0000259" key="1">
    <source>
        <dbReference type="Pfam" id="PF07596"/>
    </source>
</evidence>
<dbReference type="AlphaFoldDB" id="L0D7S5"/>
<dbReference type="OrthoDB" id="9783680at2"/>
<dbReference type="PANTHER" id="PTHR30093">
    <property type="entry name" value="GENERAL SECRETION PATHWAY PROTEIN G"/>
    <property type="match status" value="1"/>
</dbReference>
<dbReference type="Pfam" id="PF07963">
    <property type="entry name" value="N_methyl"/>
    <property type="match status" value="1"/>
</dbReference>
<dbReference type="eggNOG" id="COG2165">
    <property type="taxonomic scope" value="Bacteria"/>
</dbReference>
<dbReference type="KEGG" id="saci:Sinac_1055"/>
<protein>
    <submittedName>
        <fullName evidence="2">Prepilin-type N-terminal cleavage/methylation domain-containing protein</fullName>
    </submittedName>
</protein>
<evidence type="ECO:0000313" key="2">
    <source>
        <dbReference type="EMBL" id="AGA25454.1"/>
    </source>
</evidence>
<dbReference type="Gene3D" id="3.30.700.10">
    <property type="entry name" value="Glycoprotein, Type 4 Pilin"/>
    <property type="match status" value="1"/>
</dbReference>
<dbReference type="STRING" id="886293.Sinac_1055"/>
<dbReference type="NCBIfam" id="TIGR02532">
    <property type="entry name" value="IV_pilin_GFxxxE"/>
    <property type="match status" value="1"/>
</dbReference>
<dbReference type="SUPFAM" id="SSF54523">
    <property type="entry name" value="Pili subunits"/>
    <property type="match status" value="1"/>
</dbReference>
<feature type="domain" description="DUF1559" evidence="1">
    <location>
        <begin position="30"/>
        <end position="317"/>
    </location>
</feature>
<dbReference type="InterPro" id="IPR012902">
    <property type="entry name" value="N_methyl_site"/>
</dbReference>
<name>L0D7S5_SINAD</name>
<keyword evidence="3" id="KW-1185">Reference proteome</keyword>
<accession>L0D7S5</accession>
<dbReference type="RefSeq" id="WP_015244631.1">
    <property type="nucleotide sequence ID" value="NC_019892.1"/>
</dbReference>
<dbReference type="Proteomes" id="UP000010798">
    <property type="component" value="Chromosome"/>
</dbReference>
<dbReference type="PANTHER" id="PTHR30093:SF2">
    <property type="entry name" value="TYPE II SECRETION SYSTEM PROTEIN H"/>
    <property type="match status" value="1"/>
</dbReference>